<name>A0A3D9HH90_9FLAO</name>
<feature type="transmembrane region" description="Helical" evidence="1">
    <location>
        <begin position="16"/>
        <end position="37"/>
    </location>
</feature>
<evidence type="ECO:0000313" key="3">
    <source>
        <dbReference type="Proteomes" id="UP000256629"/>
    </source>
</evidence>
<dbReference type="EMBL" id="QRDX01000003">
    <property type="protein sequence ID" value="RED48912.1"/>
    <property type="molecule type" value="Genomic_DNA"/>
</dbReference>
<organism evidence="2 3">
    <name type="scientific">Seonamhaeicola aphaedonensis</name>
    <dbReference type="NCBI Taxonomy" id="1461338"/>
    <lineage>
        <taxon>Bacteria</taxon>
        <taxon>Pseudomonadati</taxon>
        <taxon>Bacteroidota</taxon>
        <taxon>Flavobacteriia</taxon>
        <taxon>Flavobacteriales</taxon>
        <taxon>Flavobacteriaceae</taxon>
    </lineage>
</organism>
<dbReference type="RefSeq" id="WP_116040283.1">
    <property type="nucleotide sequence ID" value="NZ_QRDX01000003.1"/>
</dbReference>
<keyword evidence="3" id="KW-1185">Reference proteome</keyword>
<comment type="caution">
    <text evidence="2">The sequence shown here is derived from an EMBL/GenBank/DDBJ whole genome shotgun (WGS) entry which is preliminary data.</text>
</comment>
<evidence type="ECO:0000313" key="2">
    <source>
        <dbReference type="EMBL" id="RED48912.1"/>
    </source>
</evidence>
<gene>
    <name evidence="2" type="ORF">DFQ02_103243</name>
</gene>
<protein>
    <submittedName>
        <fullName evidence="2">Putative F0F1-ATPase subunit (Ca2+/Mg2+ transporter)</fullName>
    </submittedName>
</protein>
<dbReference type="InterPro" id="IPR032820">
    <property type="entry name" value="ATPase_put"/>
</dbReference>
<sequence length="77" mass="8574">MADNENQKPKKQLKNAAVLTGVAIQMGVTIYLFVLLGKWLDTKYNHGEKLFIIITTLAGVAISLYAVVKQLNRLNND</sequence>
<keyword evidence="1" id="KW-0812">Transmembrane</keyword>
<feature type="transmembrane region" description="Helical" evidence="1">
    <location>
        <begin position="49"/>
        <end position="68"/>
    </location>
</feature>
<dbReference type="Pfam" id="PF09527">
    <property type="entry name" value="ATPase_gene1"/>
    <property type="match status" value="1"/>
</dbReference>
<dbReference type="OrthoDB" id="9798708at2"/>
<evidence type="ECO:0000256" key="1">
    <source>
        <dbReference type="SAM" id="Phobius"/>
    </source>
</evidence>
<keyword evidence="1" id="KW-0472">Membrane</keyword>
<dbReference type="AlphaFoldDB" id="A0A3D9HH90"/>
<keyword evidence="1" id="KW-1133">Transmembrane helix</keyword>
<accession>A0A3D9HH90</accession>
<reference evidence="2 3" key="1">
    <citation type="submission" date="2018-07" db="EMBL/GenBank/DDBJ databases">
        <title>Genomic Encyclopedia of Type Strains, Phase III (KMG-III): the genomes of soil and plant-associated and newly described type strains.</title>
        <authorList>
            <person name="Whitman W."/>
        </authorList>
    </citation>
    <scope>NUCLEOTIDE SEQUENCE [LARGE SCALE GENOMIC DNA]</scope>
    <source>
        <strain evidence="2 3">CECT 8487</strain>
    </source>
</reference>
<proteinExistence type="predicted"/>
<dbReference type="Proteomes" id="UP000256629">
    <property type="component" value="Unassembled WGS sequence"/>
</dbReference>